<evidence type="ECO:0000256" key="1">
    <source>
        <dbReference type="ARBA" id="ARBA00008690"/>
    </source>
</evidence>
<feature type="region of interest" description="Disordered" evidence="2">
    <location>
        <begin position="327"/>
        <end position="356"/>
    </location>
</feature>
<organism evidence="4 5">
    <name type="scientific">Quillaja saponaria</name>
    <name type="common">Soap bark tree</name>
    <dbReference type="NCBI Taxonomy" id="32244"/>
    <lineage>
        <taxon>Eukaryota</taxon>
        <taxon>Viridiplantae</taxon>
        <taxon>Streptophyta</taxon>
        <taxon>Embryophyta</taxon>
        <taxon>Tracheophyta</taxon>
        <taxon>Spermatophyta</taxon>
        <taxon>Magnoliopsida</taxon>
        <taxon>eudicotyledons</taxon>
        <taxon>Gunneridae</taxon>
        <taxon>Pentapetalae</taxon>
        <taxon>rosids</taxon>
        <taxon>fabids</taxon>
        <taxon>Fabales</taxon>
        <taxon>Quillajaceae</taxon>
        <taxon>Quillaja</taxon>
    </lineage>
</organism>
<feature type="region of interest" description="Disordered" evidence="2">
    <location>
        <begin position="178"/>
        <end position="215"/>
    </location>
</feature>
<proteinExistence type="inferred from homology"/>
<dbReference type="AlphaFoldDB" id="A0AAD7KYM8"/>
<keyword evidence="5" id="KW-1185">Reference proteome</keyword>
<feature type="compositionally biased region" description="Acidic residues" evidence="2">
    <location>
        <begin position="195"/>
        <end position="209"/>
    </location>
</feature>
<dbReference type="Pfam" id="PF11250">
    <property type="entry name" value="FAF"/>
    <property type="match status" value="1"/>
</dbReference>
<comment type="similarity">
    <text evidence="1">Belongs to the fantastic four family.</text>
</comment>
<dbReference type="EMBL" id="JARAOO010000012">
    <property type="protein sequence ID" value="KAJ7948068.1"/>
    <property type="molecule type" value="Genomic_DNA"/>
</dbReference>
<dbReference type="PANTHER" id="PTHR33155">
    <property type="entry name" value="FANTASTIC FOUR-LIKE PROTEIN (DUF3049)"/>
    <property type="match status" value="1"/>
</dbReference>
<dbReference type="PANTHER" id="PTHR33155:SF3">
    <property type="entry name" value="PROTEIN FAF-LIKE, CHLOROPLASTIC"/>
    <property type="match status" value="1"/>
</dbReference>
<gene>
    <name evidence="4" type="ORF">O6P43_028594</name>
</gene>
<evidence type="ECO:0000313" key="4">
    <source>
        <dbReference type="EMBL" id="KAJ7948068.1"/>
    </source>
</evidence>
<dbReference type="KEGG" id="qsa:O6P43_028594"/>
<dbReference type="InterPro" id="IPR046431">
    <property type="entry name" value="FAF_dom"/>
</dbReference>
<sequence>MSASMSKSPLALSSSMKIEEETKFTQKQGIVTILSSDSERTRAGAAASLRRTLSADMSSKKWLSQNGLCPMKKIASSNELSLPIITDESSSSSSEEEEEDYLERRGQFDVWSSIQQDKNEKKKEEEERPRQFDIWSSIISQKENDDASKSLPQPYVHPLVKRSQNSLSEKSLQICTESLGSETGSDGFSSYSPSETEDVEEDKEEEEAEQQQTERVTLYDAEEEFSVAKYNSAASASCKKFLPRSFPPPIPSLSRQDGASVHMRPHRDNGRLVLEAVSVPSKNNFLAQRQDGRLVLTFVNDPLGSEGELKKEYEEEIHNKAEENNMEEFEEEFCEFEEDDNEEKEYEEEEEDDEIETRDIEIVMEQEPKLSNGVTNFHRLALMMNKPIGFSNRNPSLAPEVR</sequence>
<name>A0AAD7KYM8_QUISA</name>
<feature type="region of interest" description="Disordered" evidence="2">
    <location>
        <begin position="80"/>
        <end position="165"/>
    </location>
</feature>
<feature type="compositionally biased region" description="Polar residues" evidence="2">
    <location>
        <begin position="178"/>
        <end position="194"/>
    </location>
</feature>
<comment type="caution">
    <text evidence="4">The sequence shown here is derived from an EMBL/GenBank/DDBJ whole genome shotgun (WGS) entry which is preliminary data.</text>
</comment>
<reference evidence="4" key="1">
    <citation type="journal article" date="2023" name="Science">
        <title>Elucidation of the pathway for biosynthesis of saponin adjuvants from the soapbark tree.</title>
        <authorList>
            <person name="Reed J."/>
            <person name="Orme A."/>
            <person name="El-Demerdash A."/>
            <person name="Owen C."/>
            <person name="Martin L.B.B."/>
            <person name="Misra R.C."/>
            <person name="Kikuchi S."/>
            <person name="Rejzek M."/>
            <person name="Martin A.C."/>
            <person name="Harkess A."/>
            <person name="Leebens-Mack J."/>
            <person name="Louveau T."/>
            <person name="Stephenson M.J."/>
            <person name="Osbourn A."/>
        </authorList>
    </citation>
    <scope>NUCLEOTIDE SEQUENCE</scope>
    <source>
        <strain evidence="4">S10</strain>
    </source>
</reference>
<feature type="domain" description="FAF" evidence="3">
    <location>
        <begin position="245"/>
        <end position="298"/>
    </location>
</feature>
<accession>A0AAD7KYM8</accession>
<dbReference type="InterPro" id="IPR021410">
    <property type="entry name" value="FAF"/>
</dbReference>
<feature type="compositionally biased region" description="Basic and acidic residues" evidence="2">
    <location>
        <begin position="117"/>
        <end position="131"/>
    </location>
</feature>
<evidence type="ECO:0000256" key="2">
    <source>
        <dbReference type="SAM" id="MobiDB-lite"/>
    </source>
</evidence>
<dbReference type="Proteomes" id="UP001163823">
    <property type="component" value="Chromosome 12"/>
</dbReference>
<evidence type="ECO:0000313" key="5">
    <source>
        <dbReference type="Proteomes" id="UP001163823"/>
    </source>
</evidence>
<evidence type="ECO:0000259" key="3">
    <source>
        <dbReference type="Pfam" id="PF11250"/>
    </source>
</evidence>
<protein>
    <submittedName>
        <fullName evidence="4">Protein FAF-like, chloroplastic</fullName>
    </submittedName>
</protein>